<keyword evidence="2" id="KW-0689">Ribosomal protein</keyword>
<gene>
    <name evidence="5" type="ORF">LCGC14_1834260</name>
</gene>
<accession>A0A0F9JEM7</accession>
<dbReference type="GO" id="GO:0022627">
    <property type="term" value="C:cytosolic small ribosomal subunit"/>
    <property type="evidence" value="ECO:0007669"/>
    <property type="project" value="TreeGrafter"/>
</dbReference>
<comment type="similarity">
    <text evidence="1">Belongs to the bacterial ribosomal protein bS18 family.</text>
</comment>
<comment type="caution">
    <text evidence="5">The sequence shown here is derived from an EMBL/GenBank/DDBJ whole genome shotgun (WGS) entry which is preliminary data.</text>
</comment>
<evidence type="ECO:0008006" key="6">
    <source>
        <dbReference type="Google" id="ProtNLM"/>
    </source>
</evidence>
<proteinExistence type="inferred from homology"/>
<dbReference type="PANTHER" id="PTHR13479:SF40">
    <property type="entry name" value="SMALL RIBOSOMAL SUBUNIT PROTEIN BS18M"/>
    <property type="match status" value="1"/>
</dbReference>
<feature type="compositionally biased region" description="Basic and acidic residues" evidence="4">
    <location>
        <begin position="38"/>
        <end position="53"/>
    </location>
</feature>
<reference evidence="5" key="1">
    <citation type="journal article" date="2015" name="Nature">
        <title>Complex archaea that bridge the gap between prokaryotes and eukaryotes.</title>
        <authorList>
            <person name="Spang A."/>
            <person name="Saw J.H."/>
            <person name="Jorgensen S.L."/>
            <person name="Zaremba-Niedzwiedzka K."/>
            <person name="Martijn J."/>
            <person name="Lind A.E."/>
            <person name="van Eijk R."/>
            <person name="Schleper C."/>
            <person name="Guy L."/>
            <person name="Ettema T.J."/>
        </authorList>
    </citation>
    <scope>NUCLEOTIDE SEQUENCE</scope>
</reference>
<dbReference type="Pfam" id="PF01084">
    <property type="entry name" value="Ribosomal_S18"/>
    <property type="match status" value="1"/>
</dbReference>
<dbReference type="GO" id="GO:0070181">
    <property type="term" value="F:small ribosomal subunit rRNA binding"/>
    <property type="evidence" value="ECO:0007669"/>
    <property type="project" value="TreeGrafter"/>
</dbReference>
<evidence type="ECO:0000256" key="4">
    <source>
        <dbReference type="SAM" id="MobiDB-lite"/>
    </source>
</evidence>
<dbReference type="InterPro" id="IPR001648">
    <property type="entry name" value="Ribosomal_bS18"/>
</dbReference>
<evidence type="ECO:0000256" key="3">
    <source>
        <dbReference type="ARBA" id="ARBA00023274"/>
    </source>
</evidence>
<dbReference type="Gene3D" id="4.10.640.10">
    <property type="entry name" value="Ribosomal protein S18"/>
    <property type="match status" value="1"/>
</dbReference>
<dbReference type="HAMAP" id="MF_00270">
    <property type="entry name" value="Ribosomal_bS18"/>
    <property type="match status" value="1"/>
</dbReference>
<dbReference type="AlphaFoldDB" id="A0A0F9JEM7"/>
<dbReference type="SUPFAM" id="SSF46911">
    <property type="entry name" value="Ribosomal protein S18"/>
    <property type="match status" value="1"/>
</dbReference>
<dbReference type="NCBIfam" id="TIGR00165">
    <property type="entry name" value="S18"/>
    <property type="match status" value="1"/>
</dbReference>
<dbReference type="PANTHER" id="PTHR13479">
    <property type="entry name" value="30S RIBOSOMAL PROTEIN S18"/>
    <property type="match status" value="1"/>
</dbReference>
<dbReference type="GO" id="GO:0006412">
    <property type="term" value="P:translation"/>
    <property type="evidence" value="ECO:0007669"/>
    <property type="project" value="InterPro"/>
</dbReference>
<evidence type="ECO:0000313" key="5">
    <source>
        <dbReference type="EMBL" id="KKL97462.1"/>
    </source>
</evidence>
<feature type="compositionally biased region" description="Low complexity" evidence="4">
    <location>
        <begin position="12"/>
        <end position="34"/>
    </location>
</feature>
<evidence type="ECO:0000256" key="1">
    <source>
        <dbReference type="ARBA" id="ARBA00005589"/>
    </source>
</evidence>
<sequence length="137" mass="15857">MEREQEQETEQEQPVAEQADAAAPAAASASTFTAGERPAPRQRDLRDLENQDRPRRRGRGRRRPCVMCVEKMTFVDYKDFNFLRRFVSDRGRIDTRRKTGTCAKHQRALAQAIKRARHLALLPYTAEHVRMGVTSFR</sequence>
<feature type="region of interest" description="Disordered" evidence="4">
    <location>
        <begin position="1"/>
        <end position="63"/>
    </location>
</feature>
<dbReference type="PRINTS" id="PR00974">
    <property type="entry name" value="RIBOSOMALS18"/>
</dbReference>
<evidence type="ECO:0000256" key="2">
    <source>
        <dbReference type="ARBA" id="ARBA00022980"/>
    </source>
</evidence>
<dbReference type="InterPro" id="IPR036870">
    <property type="entry name" value="Ribosomal_bS18_sf"/>
</dbReference>
<name>A0A0F9JEM7_9ZZZZ</name>
<organism evidence="5">
    <name type="scientific">marine sediment metagenome</name>
    <dbReference type="NCBI Taxonomy" id="412755"/>
    <lineage>
        <taxon>unclassified sequences</taxon>
        <taxon>metagenomes</taxon>
        <taxon>ecological metagenomes</taxon>
    </lineage>
</organism>
<feature type="compositionally biased region" description="Basic residues" evidence="4">
    <location>
        <begin position="54"/>
        <end position="63"/>
    </location>
</feature>
<protein>
    <recommendedName>
        <fullName evidence="6">30S ribosomal protein S18</fullName>
    </recommendedName>
</protein>
<keyword evidence="3" id="KW-0687">Ribonucleoprotein</keyword>
<dbReference type="GO" id="GO:0003735">
    <property type="term" value="F:structural constituent of ribosome"/>
    <property type="evidence" value="ECO:0007669"/>
    <property type="project" value="InterPro"/>
</dbReference>
<dbReference type="EMBL" id="LAZR01018163">
    <property type="protein sequence ID" value="KKL97462.1"/>
    <property type="molecule type" value="Genomic_DNA"/>
</dbReference>